<dbReference type="OrthoDB" id="2020015at2759"/>
<feature type="compositionally biased region" description="Low complexity" evidence="2">
    <location>
        <begin position="804"/>
        <end position="816"/>
    </location>
</feature>
<feature type="compositionally biased region" description="Low complexity" evidence="2">
    <location>
        <begin position="151"/>
        <end position="164"/>
    </location>
</feature>
<evidence type="ECO:0000313" key="4">
    <source>
        <dbReference type="Proteomes" id="UP000054498"/>
    </source>
</evidence>
<reference evidence="3 4" key="1">
    <citation type="journal article" date="2013" name="BMC Genomics">
        <title>Reconstruction of the lipid metabolism for the microalga Monoraphidium neglectum from its genome sequence reveals characteristics suitable for biofuel production.</title>
        <authorList>
            <person name="Bogen C."/>
            <person name="Al-Dilaimi A."/>
            <person name="Albersmeier A."/>
            <person name="Wichmann J."/>
            <person name="Grundmann M."/>
            <person name="Rupp O."/>
            <person name="Lauersen K.J."/>
            <person name="Blifernez-Klassen O."/>
            <person name="Kalinowski J."/>
            <person name="Goesmann A."/>
            <person name="Mussgnug J.H."/>
            <person name="Kruse O."/>
        </authorList>
    </citation>
    <scope>NUCLEOTIDE SEQUENCE [LARGE SCALE GENOMIC DNA]</scope>
    <source>
        <strain evidence="3 4">SAG 48.87</strain>
    </source>
</reference>
<feature type="coiled-coil region" evidence="1">
    <location>
        <begin position="172"/>
        <end position="201"/>
    </location>
</feature>
<dbReference type="PANTHER" id="PTHR33645">
    <property type="entry name" value="AMINOPEPTIDASE (DUF3754)"/>
    <property type="match status" value="1"/>
</dbReference>
<feature type="compositionally biased region" description="Basic and acidic residues" evidence="2">
    <location>
        <begin position="116"/>
        <end position="127"/>
    </location>
</feature>
<evidence type="ECO:0000256" key="1">
    <source>
        <dbReference type="SAM" id="Coils"/>
    </source>
</evidence>
<feature type="region of interest" description="Disordered" evidence="2">
    <location>
        <begin position="474"/>
        <end position="535"/>
    </location>
</feature>
<feature type="region of interest" description="Disordered" evidence="2">
    <location>
        <begin position="325"/>
        <end position="405"/>
    </location>
</feature>
<feature type="region of interest" description="Disordered" evidence="2">
    <location>
        <begin position="771"/>
        <end position="816"/>
    </location>
</feature>
<organism evidence="3 4">
    <name type="scientific">Monoraphidium neglectum</name>
    <dbReference type="NCBI Taxonomy" id="145388"/>
    <lineage>
        <taxon>Eukaryota</taxon>
        <taxon>Viridiplantae</taxon>
        <taxon>Chlorophyta</taxon>
        <taxon>core chlorophytes</taxon>
        <taxon>Chlorophyceae</taxon>
        <taxon>CS clade</taxon>
        <taxon>Sphaeropleales</taxon>
        <taxon>Selenastraceae</taxon>
        <taxon>Monoraphidium</taxon>
    </lineage>
</organism>
<evidence type="ECO:0000313" key="3">
    <source>
        <dbReference type="EMBL" id="KIZ05274.1"/>
    </source>
</evidence>
<feature type="compositionally biased region" description="Gly residues" evidence="2">
    <location>
        <begin position="45"/>
        <end position="58"/>
    </location>
</feature>
<accession>A0A0D2LF26</accession>
<dbReference type="Proteomes" id="UP000054498">
    <property type="component" value="Unassembled WGS sequence"/>
</dbReference>
<protein>
    <submittedName>
        <fullName evidence="3">Uncharacterized protein</fullName>
    </submittedName>
</protein>
<dbReference type="InterPro" id="IPR022227">
    <property type="entry name" value="DUF3754"/>
</dbReference>
<dbReference type="PANTHER" id="PTHR33645:SF2">
    <property type="entry name" value="FAMILY PROTEIN, PUTATIVE (DUF3754)-RELATED"/>
    <property type="match status" value="1"/>
</dbReference>
<dbReference type="GeneID" id="25735557"/>
<feature type="region of interest" description="Disordered" evidence="2">
    <location>
        <begin position="41"/>
        <end position="68"/>
    </location>
</feature>
<evidence type="ECO:0000256" key="2">
    <source>
        <dbReference type="SAM" id="MobiDB-lite"/>
    </source>
</evidence>
<proteinExistence type="predicted"/>
<feature type="compositionally biased region" description="Pro residues" evidence="2">
    <location>
        <begin position="380"/>
        <end position="402"/>
    </location>
</feature>
<dbReference type="RefSeq" id="XP_013904293.1">
    <property type="nucleotide sequence ID" value="XM_014048839.1"/>
</dbReference>
<gene>
    <name evidence="3" type="ORF">MNEG_2679</name>
</gene>
<dbReference type="AlphaFoldDB" id="A0A0D2LF26"/>
<keyword evidence="4" id="KW-1185">Reference proteome</keyword>
<feature type="compositionally biased region" description="Gly residues" evidence="2">
    <location>
        <begin position="782"/>
        <end position="800"/>
    </location>
</feature>
<dbReference type="KEGG" id="mng:MNEG_2679"/>
<feature type="compositionally biased region" description="Low complexity" evidence="2">
    <location>
        <begin position="483"/>
        <end position="520"/>
    </location>
</feature>
<dbReference type="Pfam" id="PF12576">
    <property type="entry name" value="DUF3754"/>
    <property type="match status" value="1"/>
</dbReference>
<feature type="compositionally biased region" description="Polar residues" evidence="2">
    <location>
        <begin position="340"/>
        <end position="351"/>
    </location>
</feature>
<name>A0A0D2LF26_9CHLO</name>
<keyword evidence="1" id="KW-0175">Coiled coil</keyword>
<feature type="region of interest" description="Disordered" evidence="2">
    <location>
        <begin position="116"/>
        <end position="164"/>
    </location>
</feature>
<dbReference type="EMBL" id="KK100531">
    <property type="protein sequence ID" value="KIZ05274.1"/>
    <property type="molecule type" value="Genomic_DNA"/>
</dbReference>
<sequence>MPVSGLDRPSGSASYEALSGNVEYTGLAEALLSAFQAAARPTARGGVGSPSGSPGGTVTGSMDESGPALEHLALPGAASVAGAANAAATAAAAAAAVASAAASAAVSLVDAEVAKGARRAGDDVEGRPRRHDRSTEGQQQQPRQHADEGQEQQQAEQLLQEQQEHAQQVVTAAQLRIERELNQARIREQRSEARIRRLEAVRAAAAEADARFTSALLTLASRAHFSFLTPRDVQLAASLNQDYWLGNIFIRTNPAGLDPSLAAACPEARAQMPPEAEPLLVFKRGYSSERSKGRLTVQKLDYLQLWLIRSVGSALGDLASGLADGLGLKQRPGTARPPRSGNTPERPSGPQSRGLDQDAGGMPRSVGTGSGSGAAVDGAPVPPPAPQRPATPGPRGPSPSLRPPRWRARSVGWALRAAGQRVARALSVVGLLPRMDVTPLTSFDSQLPVTEPPRLAPLYVERVSLPDFMDPLLPQWGGGAGPNTRSGSSNTNSSNGRNSSGSSSGGSIETTTSSAARTASPFPGPPDGGEAGALDLPPPGLLSALVSPVWLVEPSFREVLVAFRKKPRISGWERFKGALRGKALQPNPARPPSIEIVLYSGIPLPAWQIVYPSKVLQFRPLDILKIDLFALVGLAAALGQSKVDSLLLYAITAVSAGAALSRLVLGYIRIRDKYGALVSELLRDRTVAGNEGAIEYLAATAGLQQWKQAALAYTLMLGAGRPLSEEELCGRAEALLAARLGLQVCFAAGEALGELRRFGLLLEEPQQAPGAVAAERAKRQGEGGGGVNGQGTADGGQGGRHGADAPAPAPAASATAVAAPATAPPFAMLARGPPRRYSVVPAGEGCKLLRRHWARLLEARVDGIMRGLA</sequence>